<evidence type="ECO:0000313" key="3">
    <source>
        <dbReference type="Proteomes" id="UP000235371"/>
    </source>
</evidence>
<dbReference type="GeneID" id="36586987"/>
<keyword evidence="1" id="KW-0732">Signal</keyword>
<organism evidence="2 3">
    <name type="scientific">Hyaloscypha bicolor E</name>
    <dbReference type="NCBI Taxonomy" id="1095630"/>
    <lineage>
        <taxon>Eukaryota</taxon>
        <taxon>Fungi</taxon>
        <taxon>Dikarya</taxon>
        <taxon>Ascomycota</taxon>
        <taxon>Pezizomycotina</taxon>
        <taxon>Leotiomycetes</taxon>
        <taxon>Helotiales</taxon>
        <taxon>Hyaloscyphaceae</taxon>
        <taxon>Hyaloscypha</taxon>
        <taxon>Hyaloscypha bicolor</taxon>
    </lineage>
</organism>
<feature type="chain" id="PRO_5014395264" description="Secreted protein" evidence="1">
    <location>
        <begin position="27"/>
        <end position="93"/>
    </location>
</feature>
<gene>
    <name evidence="2" type="ORF">K444DRAFT_606004</name>
</gene>
<feature type="signal peptide" evidence="1">
    <location>
        <begin position="1"/>
        <end position="26"/>
    </location>
</feature>
<keyword evidence="3" id="KW-1185">Reference proteome</keyword>
<proteinExistence type="predicted"/>
<dbReference type="InParanoid" id="A0A2J6TVM6"/>
<evidence type="ECO:0000256" key="1">
    <source>
        <dbReference type="SAM" id="SignalP"/>
    </source>
</evidence>
<reference evidence="2 3" key="1">
    <citation type="submission" date="2016-04" db="EMBL/GenBank/DDBJ databases">
        <title>A degradative enzymes factory behind the ericoid mycorrhizal symbiosis.</title>
        <authorList>
            <consortium name="DOE Joint Genome Institute"/>
            <person name="Martino E."/>
            <person name="Morin E."/>
            <person name="Grelet G."/>
            <person name="Kuo A."/>
            <person name="Kohler A."/>
            <person name="Daghino S."/>
            <person name="Barry K."/>
            <person name="Choi C."/>
            <person name="Cichocki N."/>
            <person name="Clum A."/>
            <person name="Copeland A."/>
            <person name="Hainaut M."/>
            <person name="Haridas S."/>
            <person name="Labutti K."/>
            <person name="Lindquist E."/>
            <person name="Lipzen A."/>
            <person name="Khouja H.-R."/>
            <person name="Murat C."/>
            <person name="Ohm R."/>
            <person name="Olson A."/>
            <person name="Spatafora J."/>
            <person name="Veneault-Fourrey C."/>
            <person name="Henrissat B."/>
            <person name="Grigoriev I."/>
            <person name="Martin F."/>
            <person name="Perotto S."/>
        </authorList>
    </citation>
    <scope>NUCLEOTIDE SEQUENCE [LARGE SCALE GENOMIC DNA]</scope>
    <source>
        <strain evidence="2 3">E</strain>
    </source>
</reference>
<dbReference type="Proteomes" id="UP000235371">
    <property type="component" value="Unassembled WGS sequence"/>
</dbReference>
<dbReference type="RefSeq" id="XP_024743959.1">
    <property type="nucleotide sequence ID" value="XM_024878910.1"/>
</dbReference>
<accession>A0A2J6TVM6</accession>
<evidence type="ECO:0000313" key="2">
    <source>
        <dbReference type="EMBL" id="PMD67055.1"/>
    </source>
</evidence>
<dbReference type="EMBL" id="KZ613740">
    <property type="protein sequence ID" value="PMD67055.1"/>
    <property type="molecule type" value="Genomic_DNA"/>
</dbReference>
<evidence type="ECO:0008006" key="4">
    <source>
        <dbReference type="Google" id="ProtNLM"/>
    </source>
</evidence>
<dbReference type="AlphaFoldDB" id="A0A2J6TVM6"/>
<protein>
    <recommendedName>
        <fullName evidence="4">Secreted protein</fullName>
    </recommendedName>
</protein>
<name>A0A2J6TVM6_9HELO</name>
<sequence length="93" mass="10433">MAGCIVRCFFPSFSILAVFPSSQTFASQLEHPKYSSPITLHAMVKYAVDTASQMSSRRRTRIIQHHHTTIALQNHDLLVKEIDIRANPGLLIA</sequence>